<reference evidence="2 3" key="1">
    <citation type="submission" date="2015-09" db="EMBL/GenBank/DDBJ databases">
        <title>Trachymyrmex cornetzi WGS genome.</title>
        <authorList>
            <person name="Nygaard S."/>
            <person name="Hu H."/>
            <person name="Boomsma J."/>
            <person name="Zhang G."/>
        </authorList>
    </citation>
    <scope>NUCLEOTIDE SEQUENCE [LARGE SCALE GENOMIC DNA]</scope>
    <source>
        <strain evidence="2">Tcor2-1</strain>
        <tissue evidence="2">Whole body</tissue>
    </source>
</reference>
<keyword evidence="3" id="KW-1185">Reference proteome</keyword>
<protein>
    <submittedName>
        <fullName evidence="2">Uncharacterized protein</fullName>
    </submittedName>
</protein>
<feature type="region of interest" description="Disordered" evidence="1">
    <location>
        <begin position="129"/>
        <end position="159"/>
    </location>
</feature>
<proteinExistence type="predicted"/>
<dbReference type="AlphaFoldDB" id="A0A151IUP0"/>
<evidence type="ECO:0000313" key="2">
    <source>
        <dbReference type="EMBL" id="KYN11108.1"/>
    </source>
</evidence>
<accession>A0A151IUP0</accession>
<evidence type="ECO:0000313" key="3">
    <source>
        <dbReference type="Proteomes" id="UP000078492"/>
    </source>
</evidence>
<name>A0A151IUP0_9HYME</name>
<sequence length="159" mass="17911">MKGKATSGARQQFYDSGARLKEWRKRRGCIYDERTKRCEFHSISRPLTIERVHSSVCTQDTSTESSFVEILRNAERNLLPSSIPSDPNYPSGLVFPLRMYEQDISGSNFESQNITVSVRKRFGAMEEQNVAKVGNRSSPDSPHIVPADRGFSTPLEPGN</sequence>
<dbReference type="EMBL" id="KQ980956">
    <property type="protein sequence ID" value="KYN11108.1"/>
    <property type="molecule type" value="Genomic_DNA"/>
</dbReference>
<organism evidence="2 3">
    <name type="scientific">Trachymyrmex cornetzi</name>
    <dbReference type="NCBI Taxonomy" id="471704"/>
    <lineage>
        <taxon>Eukaryota</taxon>
        <taxon>Metazoa</taxon>
        <taxon>Ecdysozoa</taxon>
        <taxon>Arthropoda</taxon>
        <taxon>Hexapoda</taxon>
        <taxon>Insecta</taxon>
        <taxon>Pterygota</taxon>
        <taxon>Neoptera</taxon>
        <taxon>Endopterygota</taxon>
        <taxon>Hymenoptera</taxon>
        <taxon>Apocrita</taxon>
        <taxon>Aculeata</taxon>
        <taxon>Formicoidea</taxon>
        <taxon>Formicidae</taxon>
        <taxon>Myrmicinae</taxon>
        <taxon>Trachymyrmex</taxon>
    </lineage>
</organism>
<gene>
    <name evidence="2" type="ORF">ALC57_16767</name>
</gene>
<dbReference type="Proteomes" id="UP000078492">
    <property type="component" value="Unassembled WGS sequence"/>
</dbReference>
<evidence type="ECO:0000256" key="1">
    <source>
        <dbReference type="SAM" id="MobiDB-lite"/>
    </source>
</evidence>